<dbReference type="InterPro" id="IPR001650">
    <property type="entry name" value="Helicase_C-like"/>
</dbReference>
<organism evidence="7 8">
    <name type="scientific">Somion occarium</name>
    <dbReference type="NCBI Taxonomy" id="3059160"/>
    <lineage>
        <taxon>Eukaryota</taxon>
        <taxon>Fungi</taxon>
        <taxon>Dikarya</taxon>
        <taxon>Basidiomycota</taxon>
        <taxon>Agaricomycotina</taxon>
        <taxon>Agaricomycetes</taxon>
        <taxon>Polyporales</taxon>
        <taxon>Cerrenaceae</taxon>
        <taxon>Somion</taxon>
    </lineage>
</organism>
<sequence length="890" mass="100509">MSSVCSSPPFSSSPLTYSVSATTPYPPSSTAASSPPPVSQETTIDEHDDEDISEEDKRKWDQLAPFLEKVTVYARLLKDKMDEVKKVQSRPKGTATQRSTIKPKSAVGSIPKFETGKKPKSTRGNKKRVLIESDSNEPDTKKAKVSTEAPDEEHEDDGAVFTQPALVTGGKLKDYQLEGVAWMTGLFQNGISGILADEMGLGKTLETIAFHAWLRERSSAPFMVVCPLSVLHNWAEEFKKFAPEIPVCVYHGSPEERARLRREEMVVVQDRHRYWLGPNHGPSTSRTKAKGKATKGKSSKHDRGRKTNELSARSSRAASEHEDEDLPPHQKTTFPVVLTTYDILMKDRPYLAMYRWGFIVVDEGHRLKNMDCKLIREIKMLHADARMVLTGTPLHNNLAELWSLLNFVLPDIFTDLDTFQEWFNLPSVQASASSERTSKVIHMLHTILRPFLLRRLKADVEADLPPKKEYILYAPLSRRQREVYDAIVQGGLRALLLKERRSKTEAPKVIEISDDEGEGGGTKTRSKAKAQKQSGKKKFDVLDGDDEEYFQRLEAGDLEVQGRRRKPKTAEELGEEWYQKAQLKKINNMKLQNTVMQLRKVCSHPFLFDWPIDPDTHQPILNEELVSASGKMMVLDRLLEELFKRGHKVLLFSQFTTMLDIIEDWAVEFKHWNICRIDGSTSMADRTEEVDRFQNSGDSPDAPKVFLLSTRAGGLGLNLTAADTVIFYDQDWNPQMDLQAQDRAHRIGQTKPVLIFRLVTAHTIETKIMQRATEKRKLEALVIAKGKFKAPTQTGNGKPETMAEMAASLLKLEGEKIQVVPDTAEGKASVISDEELDMLLDRRPEVFSDRVKGWTSRTKRETEKTAFAVYDAPVHEGSHMLAGMMGEPIE</sequence>
<feature type="compositionally biased region" description="Basic residues" evidence="4">
    <location>
        <begin position="118"/>
        <end position="128"/>
    </location>
</feature>
<evidence type="ECO:0000256" key="1">
    <source>
        <dbReference type="ARBA" id="ARBA00022741"/>
    </source>
</evidence>
<evidence type="ECO:0000259" key="6">
    <source>
        <dbReference type="PROSITE" id="PS51194"/>
    </source>
</evidence>
<feature type="domain" description="Helicase C-terminal" evidence="6">
    <location>
        <begin position="634"/>
        <end position="789"/>
    </location>
</feature>
<dbReference type="SUPFAM" id="SSF52540">
    <property type="entry name" value="P-loop containing nucleoside triphosphate hydrolases"/>
    <property type="match status" value="2"/>
</dbReference>
<protein>
    <submittedName>
        <fullName evidence="7">Uncharacterized protein</fullName>
    </submittedName>
</protein>
<evidence type="ECO:0000256" key="3">
    <source>
        <dbReference type="ARBA" id="ARBA00022840"/>
    </source>
</evidence>
<evidence type="ECO:0000313" key="7">
    <source>
        <dbReference type="EMBL" id="CAL1702832.1"/>
    </source>
</evidence>
<dbReference type="InterPro" id="IPR049730">
    <property type="entry name" value="SNF2/RAD54-like_C"/>
</dbReference>
<dbReference type="InterPro" id="IPR027417">
    <property type="entry name" value="P-loop_NTPase"/>
</dbReference>
<reference evidence="8" key="1">
    <citation type="submission" date="2024-04" db="EMBL/GenBank/DDBJ databases">
        <authorList>
            <person name="Shaw F."/>
            <person name="Minotto A."/>
        </authorList>
    </citation>
    <scope>NUCLEOTIDE SEQUENCE [LARGE SCALE GENOMIC DNA]</scope>
</reference>
<dbReference type="CDD" id="cd18793">
    <property type="entry name" value="SF2_C_SNF"/>
    <property type="match status" value="1"/>
</dbReference>
<dbReference type="EMBL" id="OZ037945">
    <property type="protein sequence ID" value="CAL1702832.1"/>
    <property type="molecule type" value="Genomic_DNA"/>
</dbReference>
<keyword evidence="2" id="KW-0378">Hydrolase</keyword>
<dbReference type="InterPro" id="IPR014001">
    <property type="entry name" value="Helicase_ATP-bd"/>
</dbReference>
<feature type="compositionally biased region" description="Basic residues" evidence="4">
    <location>
        <begin position="287"/>
        <end position="298"/>
    </location>
</feature>
<dbReference type="SMART" id="SM00490">
    <property type="entry name" value="HELICc"/>
    <property type="match status" value="1"/>
</dbReference>
<feature type="region of interest" description="Disordered" evidence="4">
    <location>
        <begin position="80"/>
        <end position="157"/>
    </location>
</feature>
<feature type="domain" description="Helicase ATP-binding" evidence="5">
    <location>
        <begin position="184"/>
        <end position="411"/>
    </location>
</feature>
<feature type="compositionally biased region" description="Basic residues" evidence="4">
    <location>
        <begin position="524"/>
        <end position="536"/>
    </location>
</feature>
<dbReference type="PROSITE" id="PS51194">
    <property type="entry name" value="HELICASE_CTER"/>
    <property type="match status" value="1"/>
</dbReference>
<accession>A0ABP1D6W9</accession>
<feature type="region of interest" description="Disordered" evidence="4">
    <location>
        <begin position="1"/>
        <end position="61"/>
    </location>
</feature>
<evidence type="ECO:0000256" key="2">
    <source>
        <dbReference type="ARBA" id="ARBA00022801"/>
    </source>
</evidence>
<dbReference type="Pfam" id="PF00176">
    <property type="entry name" value="SNF2-rel_dom"/>
    <property type="match status" value="1"/>
</dbReference>
<evidence type="ECO:0000313" key="8">
    <source>
        <dbReference type="Proteomes" id="UP001497453"/>
    </source>
</evidence>
<feature type="compositionally biased region" description="Low complexity" evidence="4">
    <location>
        <begin position="1"/>
        <end position="33"/>
    </location>
</feature>
<gene>
    <name evidence="7" type="ORF">GFSPODELE1_LOCUS4255</name>
</gene>
<dbReference type="PROSITE" id="PS51192">
    <property type="entry name" value="HELICASE_ATP_BIND_1"/>
    <property type="match status" value="1"/>
</dbReference>
<dbReference type="SMART" id="SM00487">
    <property type="entry name" value="DEXDc"/>
    <property type="match status" value="1"/>
</dbReference>
<dbReference type="Gene3D" id="3.40.50.300">
    <property type="entry name" value="P-loop containing nucleotide triphosphate hydrolases"/>
    <property type="match status" value="1"/>
</dbReference>
<dbReference type="Gene3D" id="3.40.50.10810">
    <property type="entry name" value="Tandem AAA-ATPase domain"/>
    <property type="match status" value="2"/>
</dbReference>
<keyword evidence="3" id="KW-0067">ATP-binding</keyword>
<dbReference type="Pfam" id="PF00271">
    <property type="entry name" value="Helicase_C"/>
    <property type="match status" value="1"/>
</dbReference>
<feature type="region of interest" description="Disordered" evidence="4">
    <location>
        <begin position="274"/>
        <end position="329"/>
    </location>
</feature>
<evidence type="ECO:0000259" key="5">
    <source>
        <dbReference type="PROSITE" id="PS51192"/>
    </source>
</evidence>
<feature type="compositionally biased region" description="Basic and acidic residues" evidence="4">
    <location>
        <begin position="299"/>
        <end position="308"/>
    </location>
</feature>
<dbReference type="PANTHER" id="PTHR10799">
    <property type="entry name" value="SNF2/RAD54 HELICASE FAMILY"/>
    <property type="match status" value="1"/>
</dbReference>
<keyword evidence="8" id="KW-1185">Reference proteome</keyword>
<dbReference type="InterPro" id="IPR038718">
    <property type="entry name" value="SNF2-like_sf"/>
</dbReference>
<keyword evidence="1" id="KW-0547">Nucleotide-binding</keyword>
<dbReference type="Proteomes" id="UP001497453">
    <property type="component" value="Chromosome 2"/>
</dbReference>
<name>A0ABP1D6W9_9APHY</name>
<dbReference type="InterPro" id="IPR000330">
    <property type="entry name" value="SNF2_N"/>
</dbReference>
<proteinExistence type="predicted"/>
<evidence type="ECO:0000256" key="4">
    <source>
        <dbReference type="SAM" id="MobiDB-lite"/>
    </source>
</evidence>
<feature type="region of interest" description="Disordered" evidence="4">
    <location>
        <begin position="513"/>
        <end position="538"/>
    </location>
</feature>